<feature type="domain" description="TRAF-type" evidence="6">
    <location>
        <begin position="217"/>
        <end position="268"/>
    </location>
</feature>
<feature type="region of interest" description="Disordered" evidence="5">
    <location>
        <begin position="352"/>
        <end position="540"/>
    </location>
</feature>
<evidence type="ECO:0000256" key="5">
    <source>
        <dbReference type="SAM" id="MobiDB-lite"/>
    </source>
</evidence>
<feature type="compositionally biased region" description="Basic and acidic residues" evidence="5">
    <location>
        <begin position="527"/>
        <end position="540"/>
    </location>
</feature>
<sequence length="540" mass="60957">MNPPADDLDFKPEKLGEEKEGGAQFHCDLYDTDLVYKTAQELLPGLASACVDNTTGGLFRNPASVAVDIRREMVDYLIQRSENYVAESVVVLEGGANAEMSDDPYDIISDFIDDFASSKRNFFSKVSGWLLSERREDRIDDFVQEMEINGFWLLNRRESVAQTLLKNVDFKNIHHCSMNFKSAEDVEEHKLSCGFRTMICTNEGCNARFTAAQSDQHDSVCPFKILQCEQKCEDFIMRREMDRHCITVCPMKLVKCPFYSVGCHSSVPQCKTEQHRSEDLSSHLLYVLHVSHKEASTDDLKIRVEELIQISSPGQLAVPRDARSLTFAIRPLEAKLGPLKINTTAKSIDEVKEVTTDKDEESAKEVKELSTDKEEEPAKEVKDLTTDKDEESAKEVKSEESPASERDESVNNSPSKSESPPNNEKFAQSVEKLEKEEGVNKAEIETGKEKVAQPVIKHEQLTEEEKEHMHSAANRDNHDDSVEKSEKEEGLNKAEIEIGKEKVAEPIIKHEHVTKTEEEQTYSVANRDNDADSDAKKSSN</sequence>
<name>A0A022Q4J1_ERYGU</name>
<dbReference type="OMA" id="MRPIKCP"/>
<feature type="compositionally biased region" description="Basic and acidic residues" evidence="5">
    <location>
        <begin position="431"/>
        <end position="518"/>
    </location>
</feature>
<keyword evidence="8" id="KW-1185">Reference proteome</keyword>
<evidence type="ECO:0000256" key="4">
    <source>
        <dbReference type="PROSITE-ProRule" id="PRU00207"/>
    </source>
</evidence>
<dbReference type="PROSITE" id="PS50145">
    <property type="entry name" value="ZF_TRAF"/>
    <property type="match status" value="1"/>
</dbReference>
<feature type="compositionally biased region" description="Low complexity" evidence="5">
    <location>
        <begin position="411"/>
        <end position="425"/>
    </location>
</feature>
<dbReference type="InterPro" id="IPR001293">
    <property type="entry name" value="Znf_TRAF"/>
</dbReference>
<dbReference type="KEGG" id="egt:105974463"/>
<dbReference type="Pfam" id="PF02176">
    <property type="entry name" value="zf-TRAF"/>
    <property type="match status" value="1"/>
</dbReference>
<dbReference type="Proteomes" id="UP000030748">
    <property type="component" value="Unassembled WGS sequence"/>
</dbReference>
<dbReference type="GO" id="GO:0008270">
    <property type="term" value="F:zinc ion binding"/>
    <property type="evidence" value="ECO:0007669"/>
    <property type="project" value="UniProtKB-KW"/>
</dbReference>
<protein>
    <recommendedName>
        <fullName evidence="6">TRAF-type domain-containing protein</fullName>
    </recommendedName>
</protein>
<organism evidence="7 8">
    <name type="scientific">Erythranthe guttata</name>
    <name type="common">Yellow monkey flower</name>
    <name type="synonym">Mimulus guttatus</name>
    <dbReference type="NCBI Taxonomy" id="4155"/>
    <lineage>
        <taxon>Eukaryota</taxon>
        <taxon>Viridiplantae</taxon>
        <taxon>Streptophyta</taxon>
        <taxon>Embryophyta</taxon>
        <taxon>Tracheophyta</taxon>
        <taxon>Spermatophyta</taxon>
        <taxon>Magnoliopsida</taxon>
        <taxon>eudicotyledons</taxon>
        <taxon>Gunneridae</taxon>
        <taxon>Pentapetalae</taxon>
        <taxon>asterids</taxon>
        <taxon>lamiids</taxon>
        <taxon>Lamiales</taxon>
        <taxon>Phrymaceae</taxon>
        <taxon>Erythranthe</taxon>
    </lineage>
</organism>
<keyword evidence="1 4" id="KW-0479">Metal-binding</keyword>
<proteinExistence type="predicted"/>
<dbReference type="GO" id="GO:0005737">
    <property type="term" value="C:cytoplasm"/>
    <property type="evidence" value="ECO:0000318"/>
    <property type="project" value="GO_Central"/>
</dbReference>
<dbReference type="EMBL" id="KI632191">
    <property type="protein sequence ID" value="EYU22906.1"/>
    <property type="molecule type" value="Genomic_DNA"/>
</dbReference>
<evidence type="ECO:0000256" key="1">
    <source>
        <dbReference type="ARBA" id="ARBA00022723"/>
    </source>
</evidence>
<dbReference type="InterPro" id="IPR013083">
    <property type="entry name" value="Znf_RING/FYVE/PHD"/>
</dbReference>
<accession>A0A022Q4J1</accession>
<dbReference type="SUPFAM" id="SSF49599">
    <property type="entry name" value="TRAF domain-like"/>
    <property type="match status" value="1"/>
</dbReference>
<evidence type="ECO:0000313" key="7">
    <source>
        <dbReference type="EMBL" id="EYU22906.1"/>
    </source>
</evidence>
<feature type="zinc finger region" description="TRAF-type" evidence="4">
    <location>
        <begin position="217"/>
        <end position="268"/>
    </location>
</feature>
<dbReference type="STRING" id="4155.A0A022Q4J1"/>
<dbReference type="AlphaFoldDB" id="A0A022Q4J1"/>
<keyword evidence="3 4" id="KW-0862">Zinc</keyword>
<evidence type="ECO:0000313" key="8">
    <source>
        <dbReference type="Proteomes" id="UP000030748"/>
    </source>
</evidence>
<dbReference type="Gene3D" id="3.30.40.10">
    <property type="entry name" value="Zinc/RING finger domain, C3HC4 (zinc finger)"/>
    <property type="match status" value="1"/>
</dbReference>
<keyword evidence="2 4" id="KW-0863">Zinc-finger</keyword>
<dbReference type="PhylomeDB" id="A0A022Q4J1"/>
<evidence type="ECO:0000259" key="6">
    <source>
        <dbReference type="PROSITE" id="PS50145"/>
    </source>
</evidence>
<gene>
    <name evidence="7" type="ORF">MIMGU_mgv1a004178mg</name>
</gene>
<reference evidence="7 8" key="1">
    <citation type="journal article" date="2013" name="Proc. Natl. Acad. Sci. U.S.A.">
        <title>Fine-scale variation in meiotic recombination in Mimulus inferred from population shotgun sequencing.</title>
        <authorList>
            <person name="Hellsten U."/>
            <person name="Wright K.M."/>
            <person name="Jenkins J."/>
            <person name="Shu S."/>
            <person name="Yuan Y."/>
            <person name="Wessler S.R."/>
            <person name="Schmutz J."/>
            <person name="Willis J.H."/>
            <person name="Rokhsar D.S."/>
        </authorList>
    </citation>
    <scope>NUCLEOTIDE SEQUENCE [LARGE SCALE GENOMIC DNA]</scope>
    <source>
        <strain evidence="8">cv. DUN x IM62</strain>
    </source>
</reference>
<evidence type="ECO:0000256" key="2">
    <source>
        <dbReference type="ARBA" id="ARBA00022771"/>
    </source>
</evidence>
<evidence type="ECO:0000256" key="3">
    <source>
        <dbReference type="ARBA" id="ARBA00022833"/>
    </source>
</evidence>
<dbReference type="OrthoDB" id="1737200at2759"/>
<feature type="compositionally biased region" description="Basic and acidic residues" evidence="5">
    <location>
        <begin position="352"/>
        <end position="409"/>
    </location>
</feature>
<dbReference type="eggNOG" id="ENOG502QSC3">
    <property type="taxonomic scope" value="Eukaryota"/>
</dbReference>
<dbReference type="PANTHER" id="PTHR10131">
    <property type="entry name" value="TNF RECEPTOR ASSOCIATED FACTOR"/>
    <property type="match status" value="1"/>
</dbReference>
<dbReference type="PANTHER" id="PTHR10131:SF161">
    <property type="entry name" value="F26K24.24 PROTEIN"/>
    <property type="match status" value="1"/>
</dbReference>